<keyword evidence="2" id="KW-1185">Reference proteome</keyword>
<dbReference type="RefSeq" id="WP_160907903.1">
    <property type="nucleotide sequence ID" value="NZ_WVHS01000004.1"/>
</dbReference>
<proteinExistence type="predicted"/>
<name>A0A7K1Y0X1_9SPHI</name>
<evidence type="ECO:0000313" key="1">
    <source>
        <dbReference type="EMBL" id="MXV16885.1"/>
    </source>
</evidence>
<dbReference type="EMBL" id="WVHS01000004">
    <property type="protein sequence ID" value="MXV16885.1"/>
    <property type="molecule type" value="Genomic_DNA"/>
</dbReference>
<sequence length="157" mass="17868">MALALSILALLATFYQAYLQRVHNAKSLKPLIQIDVMDRKRVISVLIRNNGVGPFIIKNVSFTTKGKHFSELEECLNLNPRSYQHYTVSETVDKVIQSGQSHIVFSTEFEPTDTGKDIDNVRDQLSTLELKVEGIDVYDNKIVAVRNLLWFNRKKGS</sequence>
<comment type="caution">
    <text evidence="1">The sequence shown here is derived from an EMBL/GenBank/DDBJ whole genome shotgun (WGS) entry which is preliminary data.</text>
</comment>
<gene>
    <name evidence="1" type="ORF">GS398_16410</name>
</gene>
<dbReference type="AlphaFoldDB" id="A0A7K1Y0X1"/>
<evidence type="ECO:0000313" key="2">
    <source>
        <dbReference type="Proteomes" id="UP000451233"/>
    </source>
</evidence>
<accession>A0A7K1Y0X1</accession>
<organism evidence="1 2">
    <name type="scientific">Hufsiella ginkgonis</name>
    <dbReference type="NCBI Taxonomy" id="2695274"/>
    <lineage>
        <taxon>Bacteria</taxon>
        <taxon>Pseudomonadati</taxon>
        <taxon>Bacteroidota</taxon>
        <taxon>Sphingobacteriia</taxon>
        <taxon>Sphingobacteriales</taxon>
        <taxon>Sphingobacteriaceae</taxon>
        <taxon>Hufsiella</taxon>
    </lineage>
</organism>
<protein>
    <submittedName>
        <fullName evidence="1">Uncharacterized protein</fullName>
    </submittedName>
</protein>
<reference evidence="1 2" key="1">
    <citation type="submission" date="2019-11" db="EMBL/GenBank/DDBJ databases">
        <title>Pedobacter sp. HMF7056 Genome sequencing and assembly.</title>
        <authorList>
            <person name="Kang H."/>
            <person name="Kim H."/>
            <person name="Joh K."/>
        </authorList>
    </citation>
    <scope>NUCLEOTIDE SEQUENCE [LARGE SCALE GENOMIC DNA]</scope>
    <source>
        <strain evidence="1 2">HMF7056</strain>
    </source>
</reference>
<dbReference type="Proteomes" id="UP000451233">
    <property type="component" value="Unassembled WGS sequence"/>
</dbReference>